<dbReference type="AlphaFoldDB" id="A0A6J6TCH1"/>
<evidence type="ECO:0000256" key="2">
    <source>
        <dbReference type="ARBA" id="ARBA00022670"/>
    </source>
</evidence>
<evidence type="ECO:0000256" key="4">
    <source>
        <dbReference type="ARBA" id="ARBA00022825"/>
    </source>
</evidence>
<accession>A0A6J6TCH1</accession>
<dbReference type="InterPro" id="IPR029062">
    <property type="entry name" value="Class_I_gatase-like"/>
</dbReference>
<evidence type="ECO:0000313" key="5">
    <source>
        <dbReference type="EMBL" id="CAB4745131.1"/>
    </source>
</evidence>
<reference evidence="5" key="1">
    <citation type="submission" date="2020-05" db="EMBL/GenBank/DDBJ databases">
        <authorList>
            <person name="Chiriac C."/>
            <person name="Salcher M."/>
            <person name="Ghai R."/>
            <person name="Kavagutti S V."/>
        </authorList>
    </citation>
    <scope>NUCLEOTIDE SEQUENCE</scope>
</reference>
<keyword evidence="4" id="KW-0720">Serine protease</keyword>
<sequence>MNSERGALALVGSGEYMVHMQEIEFNLLYRGISKGKSKTFIQIPTGAGQESADRIDFWKERGAAQAKRLDVECRFLPILTREDALNPQYIEDVTNAGLIYFSGGDPGYITEVFHQTPLWEKIKSEFNSGTSLAGCSAGAMAFGSKIVGLRKSHIQSGLGLIPNIEVIPHYDKFLGWVPDRIASIALRSDLGSYLLGIDEDTALVLTDKWQVQGRAKVHVLKGLENSPQTFTSGQEFELLQSFA</sequence>
<proteinExistence type="inferred from homology"/>
<evidence type="ECO:0000256" key="1">
    <source>
        <dbReference type="ARBA" id="ARBA00006534"/>
    </source>
</evidence>
<evidence type="ECO:0000256" key="3">
    <source>
        <dbReference type="ARBA" id="ARBA00022801"/>
    </source>
</evidence>
<gene>
    <name evidence="5" type="ORF">UFOPK2842_00032</name>
</gene>
<keyword evidence="2" id="KW-0645">Protease</keyword>
<protein>
    <submittedName>
        <fullName evidence="5">Unannotated protein</fullName>
    </submittedName>
</protein>
<dbReference type="EMBL" id="CAEZZI010000001">
    <property type="protein sequence ID" value="CAB4745131.1"/>
    <property type="molecule type" value="Genomic_DNA"/>
</dbReference>
<dbReference type="CDD" id="cd03129">
    <property type="entry name" value="GAT1_Peptidase_E_like"/>
    <property type="match status" value="1"/>
</dbReference>
<dbReference type="PANTHER" id="PTHR36175:SF1">
    <property type="entry name" value="CYANOPHYCINASE"/>
    <property type="match status" value="1"/>
</dbReference>
<keyword evidence="3" id="KW-0378">Hydrolase</keyword>
<dbReference type="Pfam" id="PF03575">
    <property type="entry name" value="Peptidase_S51"/>
    <property type="match status" value="1"/>
</dbReference>
<name>A0A6J6TCH1_9ZZZZ</name>
<dbReference type="GO" id="GO:0008236">
    <property type="term" value="F:serine-type peptidase activity"/>
    <property type="evidence" value="ECO:0007669"/>
    <property type="project" value="UniProtKB-KW"/>
</dbReference>
<dbReference type="Gene3D" id="3.40.50.880">
    <property type="match status" value="1"/>
</dbReference>
<dbReference type="InterPro" id="IPR005320">
    <property type="entry name" value="Peptidase_S51"/>
</dbReference>
<organism evidence="5">
    <name type="scientific">freshwater metagenome</name>
    <dbReference type="NCBI Taxonomy" id="449393"/>
    <lineage>
        <taxon>unclassified sequences</taxon>
        <taxon>metagenomes</taxon>
        <taxon>ecological metagenomes</taxon>
    </lineage>
</organism>
<comment type="similarity">
    <text evidence="1">Belongs to the peptidase S51 family.</text>
</comment>
<dbReference type="GO" id="GO:0006508">
    <property type="term" value="P:proteolysis"/>
    <property type="evidence" value="ECO:0007669"/>
    <property type="project" value="UniProtKB-KW"/>
</dbReference>
<dbReference type="SUPFAM" id="SSF52317">
    <property type="entry name" value="Class I glutamine amidotransferase-like"/>
    <property type="match status" value="1"/>
</dbReference>
<dbReference type="PANTHER" id="PTHR36175">
    <property type="entry name" value="CYANOPHYCINASE"/>
    <property type="match status" value="1"/>
</dbReference>